<feature type="compositionally biased region" description="Pro residues" evidence="1">
    <location>
        <begin position="968"/>
        <end position="979"/>
    </location>
</feature>
<feature type="compositionally biased region" description="Pro residues" evidence="1">
    <location>
        <begin position="740"/>
        <end position="753"/>
    </location>
</feature>
<dbReference type="OrthoDB" id="3254160at2759"/>
<feature type="compositionally biased region" description="Polar residues" evidence="1">
    <location>
        <begin position="572"/>
        <end position="584"/>
    </location>
</feature>
<accession>A0A9Q5HX31</accession>
<keyword evidence="4" id="KW-1185">Reference proteome</keyword>
<feature type="region of interest" description="Disordered" evidence="1">
    <location>
        <begin position="866"/>
        <end position="992"/>
    </location>
</feature>
<evidence type="ECO:0000313" key="4">
    <source>
        <dbReference type="Proteomes" id="UP000757232"/>
    </source>
</evidence>
<feature type="compositionally biased region" description="Basic and acidic residues" evidence="1">
    <location>
        <begin position="688"/>
        <end position="698"/>
    </location>
</feature>
<name>A0A9Q5HX31_SANBA</name>
<evidence type="ECO:0000256" key="2">
    <source>
        <dbReference type="SAM" id="Phobius"/>
    </source>
</evidence>
<feature type="compositionally biased region" description="Polar residues" evidence="1">
    <location>
        <begin position="627"/>
        <end position="638"/>
    </location>
</feature>
<feature type="compositionally biased region" description="Basic and acidic residues" evidence="1">
    <location>
        <begin position="900"/>
        <end position="916"/>
    </location>
</feature>
<feature type="compositionally biased region" description="Pro residues" evidence="1">
    <location>
        <begin position="868"/>
        <end position="880"/>
    </location>
</feature>
<reference evidence="3" key="1">
    <citation type="submission" date="2016-06" db="EMBL/GenBank/DDBJ databases">
        <title>Draft Genome sequence of the fungus Inonotus baumii.</title>
        <authorList>
            <person name="Zhu H."/>
            <person name="Lin W."/>
        </authorList>
    </citation>
    <scope>NUCLEOTIDE SEQUENCE</scope>
    <source>
        <strain evidence="3">821</strain>
    </source>
</reference>
<dbReference type="EMBL" id="LNZH02000190">
    <property type="protein sequence ID" value="OCB87610.1"/>
    <property type="molecule type" value="Genomic_DNA"/>
</dbReference>
<feature type="compositionally biased region" description="Low complexity" evidence="1">
    <location>
        <begin position="713"/>
        <end position="739"/>
    </location>
</feature>
<protein>
    <submittedName>
        <fullName evidence="3">Uncharacterized protein</fullName>
    </submittedName>
</protein>
<feature type="compositionally biased region" description="Basic and acidic residues" evidence="1">
    <location>
        <begin position="924"/>
        <end position="937"/>
    </location>
</feature>
<dbReference type="GO" id="GO:0000993">
    <property type="term" value="F:RNA polymerase II complex binding"/>
    <property type="evidence" value="ECO:0007669"/>
    <property type="project" value="TreeGrafter"/>
</dbReference>
<keyword evidence="2" id="KW-0812">Transmembrane</keyword>
<dbReference type="PANTHER" id="PTHR12460">
    <property type="entry name" value="CYCLIN-DEPENDENT KINASE INHIBITOR-RELATED PROTEIN"/>
    <property type="match status" value="1"/>
</dbReference>
<evidence type="ECO:0000313" key="3">
    <source>
        <dbReference type="EMBL" id="OCB87610.1"/>
    </source>
</evidence>
<sequence>MTLGTCPIEDLAHSPKADLEGFDLPNLPSDFELLQPLSKPPPDAGPVVSDDKESLKVPSSMQFVAQLHQTCVSAFGNSEALKFEFLEETGHEDRRMFCFDLVQLILMLFTRSSTNKAAHSFLSFMEVLPLMILVYLTFYLYASARLGKQCILTITRPNGQIRSYTTAAEFSRKSDAKARAAAIAVEMGAVDFILHGNKDASSAKLLLAPLDSSVVSRAELKKEGSSESEVIDDNESKQIEDLCLEWRAGKIQPQWVFFKEQRASSSWGCAMIIELSPHCQRLYSVDPQYSSMPLAKKACSEAALQDDVVDFIKHGNGQAAPPPALLDPLNDIMKRESDFERKGRVAAISLQSFFDSLPKPFPEQIGDKPIANLNIPGMLNTTLQLAKGSRLHLRFYFLSENGLHGSIMRLERPGETKTYMVEPRFAKRSDAKAAVCLQAMSQGVSKYIRSLADAVDSKITDEMRRLANEQILPILGSEYGRLRHGMHPVYDYGFDNGAFSCTMTLSLSSDPKPGETRTWTVKPEYRTKTDAKIAVVCAAGGEAIEFVRFRGQPAPPGHDPFKNYKRNDASDQRTGANSKHSAASGQIRLGPPRFETKEQAMARKKPNANWDRSGSSTSRTHRYQITYARSGTRPTTLNYGHESLRKGLSLPGSSSGLGFKAGASAQVTSASRTHHNHSQRNQNSGPSHSHEYSKEAIARLRPPRKSQLHHQAHQASSSQQPSTANSQPTQQDTQQSVPQQPVPQTVPPQPTPPSQQFMPYGAAPQPQQPAQYQSPVYSSTPYPGTYVQPPYPYPVPQLTTYQSLANTYPYPMPSAPPAVPLSYGVPSYPPYPAYYTDPRYAQYAQYSMPGAPTPYAVPMPPNSGMQYPTPPMPSMAPTPATPSISTQVNSSLPTPPTSSDAERPASAHWIEIERSSIRTASYSTEDRDREKRPRSRDMSMSPDDVQVPKKHRSEPPKGQTNVKREPVSTPPAPAAPPTPVSASKDSNSHVQQLLRYCESESLSSPEFGSKQVKNERGEEEFKVWIVMGKERLELPVTFTSENEGRQRVAKQVLQRLRSQVAKK</sequence>
<gene>
    <name evidence="3" type="ORF">A7U60_g5315</name>
</gene>
<keyword evidence="2" id="KW-0472">Membrane</keyword>
<keyword evidence="2" id="KW-1133">Transmembrane helix</keyword>
<proteinExistence type="predicted"/>
<dbReference type="AlphaFoldDB" id="A0A9Q5HX31"/>
<dbReference type="PANTHER" id="PTHR12460:SF0">
    <property type="entry name" value="CID DOMAIN-CONTAINING PROTEIN-RELATED"/>
    <property type="match status" value="1"/>
</dbReference>
<feature type="region of interest" description="Disordered" evidence="1">
    <location>
        <begin position="550"/>
        <end position="644"/>
    </location>
</feature>
<evidence type="ECO:0000256" key="1">
    <source>
        <dbReference type="SAM" id="MobiDB-lite"/>
    </source>
</evidence>
<dbReference type="Proteomes" id="UP000757232">
    <property type="component" value="Unassembled WGS sequence"/>
</dbReference>
<dbReference type="GO" id="GO:0031124">
    <property type="term" value="P:mRNA 3'-end processing"/>
    <property type="evidence" value="ECO:0007669"/>
    <property type="project" value="TreeGrafter"/>
</dbReference>
<feature type="compositionally biased region" description="Basic and acidic residues" evidence="1">
    <location>
        <begin position="559"/>
        <end position="571"/>
    </location>
</feature>
<feature type="transmembrane region" description="Helical" evidence="2">
    <location>
        <begin position="121"/>
        <end position="142"/>
    </location>
</feature>
<feature type="compositionally biased region" description="Low complexity" evidence="1">
    <location>
        <begin position="754"/>
        <end position="777"/>
    </location>
</feature>
<organism evidence="3 4">
    <name type="scientific">Sanghuangporus baumii</name>
    <name type="common">Phellinus baumii</name>
    <dbReference type="NCBI Taxonomy" id="108892"/>
    <lineage>
        <taxon>Eukaryota</taxon>
        <taxon>Fungi</taxon>
        <taxon>Dikarya</taxon>
        <taxon>Basidiomycota</taxon>
        <taxon>Agaricomycotina</taxon>
        <taxon>Agaricomycetes</taxon>
        <taxon>Hymenochaetales</taxon>
        <taxon>Hymenochaetaceae</taxon>
        <taxon>Sanghuangporus</taxon>
    </lineage>
</organism>
<feature type="compositionally biased region" description="Basic residues" evidence="1">
    <location>
        <begin position="701"/>
        <end position="712"/>
    </location>
</feature>
<comment type="caution">
    <text evidence="3">The sequence shown here is derived from an EMBL/GenBank/DDBJ whole genome shotgun (WGS) entry which is preliminary data.</text>
</comment>
<feature type="region of interest" description="Disordered" evidence="1">
    <location>
        <begin position="659"/>
        <end position="777"/>
    </location>
</feature>